<dbReference type="Pfam" id="PF18132">
    <property type="entry name" value="Tyrosinase_C"/>
    <property type="match status" value="1"/>
</dbReference>
<reference evidence="9" key="4">
    <citation type="journal article" date="2015" name="G3 (Bethesda)">
        <title>Genome sequences of three phytopathogenic species of the Magnaporthaceae family of fungi.</title>
        <authorList>
            <person name="Okagaki L.H."/>
            <person name="Nunes C.C."/>
            <person name="Sailsbery J."/>
            <person name="Clay B."/>
            <person name="Brown D."/>
            <person name="John T."/>
            <person name="Oh Y."/>
            <person name="Young N."/>
            <person name="Fitzgerald M."/>
            <person name="Haas B.J."/>
            <person name="Zeng Q."/>
            <person name="Young S."/>
            <person name="Adiconis X."/>
            <person name="Fan L."/>
            <person name="Levin J.Z."/>
            <person name="Mitchell T.K."/>
            <person name="Okubara P.A."/>
            <person name="Farman M.L."/>
            <person name="Kohn L.M."/>
            <person name="Birren B."/>
            <person name="Ma L.-J."/>
            <person name="Dean R.A."/>
        </authorList>
    </citation>
    <scope>NUCLEOTIDE SEQUENCE</scope>
    <source>
        <strain evidence="9">ATCC 64411 / 73-15</strain>
    </source>
</reference>
<accession>A0A0C4E313</accession>
<reference evidence="9" key="5">
    <citation type="submission" date="2015-06" db="UniProtKB">
        <authorList>
            <consortium name="EnsemblFungi"/>
        </authorList>
    </citation>
    <scope>IDENTIFICATION</scope>
    <source>
        <strain evidence="9">ATCC 64411</strain>
    </source>
</reference>
<dbReference type="PANTHER" id="PTHR11474:SF32">
    <property type="entry name" value="TYROSINASE"/>
    <property type="match status" value="1"/>
</dbReference>
<evidence type="ECO:0000259" key="7">
    <source>
        <dbReference type="PROSITE" id="PS00498"/>
    </source>
</evidence>
<dbReference type="STRING" id="644358.A0A0C4E313"/>
<dbReference type="PANTHER" id="PTHR11474">
    <property type="entry name" value="TYROSINASE FAMILY MEMBER"/>
    <property type="match status" value="1"/>
</dbReference>
<evidence type="ECO:0000313" key="10">
    <source>
        <dbReference type="Proteomes" id="UP000011715"/>
    </source>
</evidence>
<gene>
    <name evidence="8" type="ORF">MAPG_06806</name>
</gene>
<dbReference type="EMBL" id="GL876970">
    <property type="protein sequence ID" value="KLU87813.1"/>
    <property type="molecule type" value="Genomic_DNA"/>
</dbReference>
<reference evidence="8" key="2">
    <citation type="submission" date="2010-05" db="EMBL/GenBank/DDBJ databases">
        <title>The Genome Sequence of Magnaporthe poae strain ATCC 64411.</title>
        <authorList>
            <consortium name="The Broad Institute Genome Sequencing Platform"/>
            <consortium name="Broad Institute Genome Sequencing Center for Infectious Disease"/>
            <person name="Ma L.-J."/>
            <person name="Dead R."/>
            <person name="Young S."/>
            <person name="Zeng Q."/>
            <person name="Koehrsen M."/>
            <person name="Alvarado L."/>
            <person name="Berlin A."/>
            <person name="Chapman S.B."/>
            <person name="Chen Z."/>
            <person name="Freedman E."/>
            <person name="Gellesch M."/>
            <person name="Goldberg J."/>
            <person name="Griggs A."/>
            <person name="Gujja S."/>
            <person name="Heilman E.R."/>
            <person name="Heiman D."/>
            <person name="Hepburn T."/>
            <person name="Howarth C."/>
            <person name="Jen D."/>
            <person name="Larson L."/>
            <person name="Mehta T."/>
            <person name="Neiman D."/>
            <person name="Pearson M."/>
            <person name="Roberts A."/>
            <person name="Saif S."/>
            <person name="Shea T."/>
            <person name="Shenoy N."/>
            <person name="Sisk P."/>
            <person name="Stolte C."/>
            <person name="Sykes S."/>
            <person name="Walk T."/>
            <person name="White J."/>
            <person name="Yandava C."/>
            <person name="Haas B."/>
            <person name="Nusbaum C."/>
            <person name="Birren B."/>
        </authorList>
    </citation>
    <scope>NUCLEOTIDE SEQUENCE</scope>
    <source>
        <strain evidence="8">ATCC 64411</strain>
    </source>
</reference>
<name>A0A0C4E313_MAGP6</name>
<evidence type="ECO:0000313" key="9">
    <source>
        <dbReference type="EnsemblFungi" id="MAPG_06806T0"/>
    </source>
</evidence>
<evidence type="ECO:0000313" key="8">
    <source>
        <dbReference type="EMBL" id="KLU87813.1"/>
    </source>
</evidence>
<evidence type="ECO:0000256" key="1">
    <source>
        <dbReference type="ARBA" id="ARBA00001973"/>
    </source>
</evidence>
<dbReference type="Pfam" id="PF00264">
    <property type="entry name" value="Tyrosinase"/>
    <property type="match status" value="1"/>
</dbReference>
<dbReference type="SUPFAM" id="SSF48056">
    <property type="entry name" value="Di-copper centre-containing domain"/>
    <property type="match status" value="1"/>
</dbReference>
<keyword evidence="5" id="KW-0732">Signal</keyword>
<feature type="domain" description="Tyrosinase copper-binding" evidence="7">
    <location>
        <begin position="334"/>
        <end position="345"/>
    </location>
</feature>
<dbReference type="PROSITE" id="PS00497">
    <property type="entry name" value="TYROSINASE_1"/>
    <property type="match status" value="1"/>
</dbReference>
<dbReference type="Proteomes" id="UP000011715">
    <property type="component" value="Unassembled WGS sequence"/>
</dbReference>
<evidence type="ECO:0000256" key="4">
    <source>
        <dbReference type="ARBA" id="ARBA00023033"/>
    </source>
</evidence>
<dbReference type="EnsemblFungi" id="MAPG_06806T0">
    <property type="protein sequence ID" value="MAPG_06806T0"/>
    <property type="gene ID" value="MAPG_06806"/>
</dbReference>
<dbReference type="InterPro" id="IPR041640">
    <property type="entry name" value="Tyrosinase_C"/>
</dbReference>
<dbReference type="eggNOG" id="ENOG502R1BY">
    <property type="taxonomic scope" value="Eukaryota"/>
</dbReference>
<feature type="signal peptide" evidence="5">
    <location>
        <begin position="1"/>
        <end position="24"/>
    </location>
</feature>
<dbReference type="Gene3D" id="2.60.310.20">
    <property type="match status" value="1"/>
</dbReference>
<dbReference type="InterPro" id="IPR050316">
    <property type="entry name" value="Tyrosinase/Hemocyanin"/>
</dbReference>
<sequence>MGHLTRGILLSAVYIGSLILPAAASPHPATGYDYGFDTAPLVKRQDPQKPFVVRGAGRPNITVLPLRPEIRDLEKDKERWTLYILGLSMMAFKDQDDPLSWYSIAGVHGVPFMPWNGVKPAPGSENTGYCTHESILFPTWHRPYLALYEQILYDDIQSIASWFKDDDTRKRYQAAAAVFRIPYWDWASNPPSGESLLPLSVGGSPWVDVAGPNGVQRISNPLYMYSFRPLNASAFWMAPWDYWGGTLRSPSSNTPQALSNNTKVAMALDQNHATIQQRVYTLFSSYSNYSAFSNEAWYAKGDTKHDSIEAVHDAVHSLGGLGGHMTYIPFSSFDPLFWLHHANLDRLFAMWQTIHPDSWITPQPARMASYTTTAGQIVDSSTPLTPFYANDDGVFWDSNMVRDPKVFSYNYAETMGQTFMGQPSSQSRDSAQRQVKAAINRLYGNSSPARLRFSTPQRRRAAAAPAAMPAPKANAWWDSNSPDPAPGTVLRGKAYRDWVINIRAEKQVLGGTYFIHVFGGDPPTDPDLWVSAPNLVGTLSVFASPVMHGDHQPSNLVSGTVPLTSFLTSRVVAGELRDLETDAVEPYLKSRMRYRVILASGAVVDPSTVAGLHMGVASSEVQAPASEFDLPRWGEPIRHFDLGPRDG</sequence>
<keyword evidence="3" id="KW-0560">Oxidoreductase</keyword>
<keyword evidence="10" id="KW-1185">Reference proteome</keyword>
<evidence type="ECO:0000256" key="2">
    <source>
        <dbReference type="ARBA" id="ARBA00022723"/>
    </source>
</evidence>
<feature type="chain" id="PRO_5009385658" evidence="5">
    <location>
        <begin position="25"/>
        <end position="647"/>
    </location>
</feature>
<dbReference type="PRINTS" id="PR00092">
    <property type="entry name" value="TYROSINASE"/>
</dbReference>
<protein>
    <submittedName>
        <fullName evidence="8">Tyrosinase</fullName>
    </submittedName>
</protein>
<dbReference type="OrthoDB" id="6132182at2759"/>
<dbReference type="PROSITE" id="PS00498">
    <property type="entry name" value="TYROSINASE_2"/>
    <property type="match status" value="1"/>
</dbReference>
<organism evidence="9 10">
    <name type="scientific">Magnaporthiopsis poae (strain ATCC 64411 / 73-15)</name>
    <name type="common">Kentucky bluegrass fungus</name>
    <name type="synonym">Magnaporthe poae</name>
    <dbReference type="NCBI Taxonomy" id="644358"/>
    <lineage>
        <taxon>Eukaryota</taxon>
        <taxon>Fungi</taxon>
        <taxon>Dikarya</taxon>
        <taxon>Ascomycota</taxon>
        <taxon>Pezizomycotina</taxon>
        <taxon>Sordariomycetes</taxon>
        <taxon>Sordariomycetidae</taxon>
        <taxon>Magnaporthales</taxon>
        <taxon>Magnaporthaceae</taxon>
        <taxon>Magnaporthiopsis</taxon>
    </lineage>
</organism>
<dbReference type="VEuPathDB" id="FungiDB:MAPG_06806"/>
<dbReference type="InterPro" id="IPR002227">
    <property type="entry name" value="Tyrosinase_Cu-bd"/>
</dbReference>
<evidence type="ECO:0000256" key="3">
    <source>
        <dbReference type="ARBA" id="ARBA00023002"/>
    </source>
</evidence>
<proteinExistence type="predicted"/>
<dbReference type="OMA" id="NGYCTHV"/>
<dbReference type="AlphaFoldDB" id="A0A0C4E313"/>
<reference evidence="10" key="1">
    <citation type="submission" date="2010-05" db="EMBL/GenBank/DDBJ databases">
        <title>The genome sequence of Magnaporthe poae strain ATCC 64411.</title>
        <authorList>
            <person name="Ma L.-J."/>
            <person name="Dead R."/>
            <person name="Young S."/>
            <person name="Zeng Q."/>
            <person name="Koehrsen M."/>
            <person name="Alvarado L."/>
            <person name="Berlin A."/>
            <person name="Chapman S.B."/>
            <person name="Chen Z."/>
            <person name="Freedman E."/>
            <person name="Gellesch M."/>
            <person name="Goldberg J."/>
            <person name="Griggs A."/>
            <person name="Gujja S."/>
            <person name="Heilman E.R."/>
            <person name="Heiman D."/>
            <person name="Hepburn T."/>
            <person name="Howarth C."/>
            <person name="Jen D."/>
            <person name="Larson L."/>
            <person name="Mehta T."/>
            <person name="Neiman D."/>
            <person name="Pearson M."/>
            <person name="Roberts A."/>
            <person name="Saif S."/>
            <person name="Shea T."/>
            <person name="Shenoy N."/>
            <person name="Sisk P."/>
            <person name="Stolte C."/>
            <person name="Sykes S."/>
            <person name="Walk T."/>
            <person name="White J."/>
            <person name="Yandava C."/>
            <person name="Haas B."/>
            <person name="Nusbaum C."/>
            <person name="Birren B."/>
        </authorList>
    </citation>
    <scope>NUCLEOTIDE SEQUENCE [LARGE SCALE GENOMIC DNA]</scope>
    <source>
        <strain evidence="10">ATCC 64411 / 73-15</strain>
    </source>
</reference>
<evidence type="ECO:0000259" key="6">
    <source>
        <dbReference type="PROSITE" id="PS00497"/>
    </source>
</evidence>
<dbReference type="GO" id="GO:0046872">
    <property type="term" value="F:metal ion binding"/>
    <property type="evidence" value="ECO:0007669"/>
    <property type="project" value="UniProtKB-KW"/>
</dbReference>
<keyword evidence="4" id="KW-0503">Monooxygenase</keyword>
<keyword evidence="2" id="KW-0479">Metal-binding</keyword>
<evidence type="ECO:0000256" key="5">
    <source>
        <dbReference type="SAM" id="SignalP"/>
    </source>
</evidence>
<dbReference type="InterPro" id="IPR008922">
    <property type="entry name" value="Di-copper_centre_dom_sf"/>
</dbReference>
<dbReference type="GO" id="GO:0004497">
    <property type="term" value="F:monooxygenase activity"/>
    <property type="evidence" value="ECO:0007669"/>
    <property type="project" value="UniProtKB-KW"/>
</dbReference>
<reference evidence="8" key="3">
    <citation type="submission" date="2011-03" db="EMBL/GenBank/DDBJ databases">
        <title>Annotation of Magnaporthe poae ATCC 64411.</title>
        <authorList>
            <person name="Ma L.-J."/>
            <person name="Dead R."/>
            <person name="Young S.K."/>
            <person name="Zeng Q."/>
            <person name="Gargeya S."/>
            <person name="Fitzgerald M."/>
            <person name="Haas B."/>
            <person name="Abouelleil A."/>
            <person name="Alvarado L."/>
            <person name="Arachchi H.M."/>
            <person name="Berlin A."/>
            <person name="Brown A."/>
            <person name="Chapman S.B."/>
            <person name="Chen Z."/>
            <person name="Dunbar C."/>
            <person name="Freedman E."/>
            <person name="Gearin G."/>
            <person name="Gellesch M."/>
            <person name="Goldberg J."/>
            <person name="Griggs A."/>
            <person name="Gujja S."/>
            <person name="Heiman D."/>
            <person name="Howarth C."/>
            <person name="Larson L."/>
            <person name="Lui A."/>
            <person name="MacDonald P.J.P."/>
            <person name="Mehta T."/>
            <person name="Montmayeur A."/>
            <person name="Murphy C."/>
            <person name="Neiman D."/>
            <person name="Pearson M."/>
            <person name="Priest M."/>
            <person name="Roberts A."/>
            <person name="Saif S."/>
            <person name="Shea T."/>
            <person name="Shenoy N."/>
            <person name="Sisk P."/>
            <person name="Stolte C."/>
            <person name="Sykes S."/>
            <person name="Yandava C."/>
            <person name="Wortman J."/>
            <person name="Nusbaum C."/>
            <person name="Birren B."/>
        </authorList>
    </citation>
    <scope>NUCLEOTIDE SEQUENCE</scope>
    <source>
        <strain evidence="8">ATCC 64411</strain>
    </source>
</reference>
<dbReference type="EMBL" id="ADBL01001639">
    <property type="status" value="NOT_ANNOTATED_CDS"/>
    <property type="molecule type" value="Genomic_DNA"/>
</dbReference>
<dbReference type="Gene3D" id="1.10.1280.10">
    <property type="entry name" value="Di-copper center containing domain from catechol oxidase"/>
    <property type="match status" value="1"/>
</dbReference>
<comment type="cofactor">
    <cofactor evidence="1">
        <name>Cu(2+)</name>
        <dbReference type="ChEBI" id="CHEBI:29036"/>
    </cofactor>
</comment>
<feature type="domain" description="Tyrosinase copper-binding" evidence="6">
    <location>
        <begin position="132"/>
        <end position="149"/>
    </location>
</feature>